<dbReference type="PROSITE" id="PS51257">
    <property type="entry name" value="PROKAR_LIPOPROTEIN"/>
    <property type="match status" value="1"/>
</dbReference>
<dbReference type="InterPro" id="IPR014586">
    <property type="entry name" value="UCP033909"/>
</dbReference>
<dbReference type="Proteomes" id="UP000617355">
    <property type="component" value="Unassembled WGS sequence"/>
</dbReference>
<evidence type="ECO:0000313" key="3">
    <source>
        <dbReference type="Proteomes" id="UP000617355"/>
    </source>
</evidence>
<dbReference type="PANTHER" id="PTHR36513">
    <property type="entry name" value="ABC TRANSMEMBRANE TYPE-1 DOMAIN-CONTAINING PROTEIN"/>
    <property type="match status" value="1"/>
</dbReference>
<feature type="chain" id="PRO_5046225492" description="Esterase/lipase superfamily enzyme" evidence="1">
    <location>
        <begin position="21"/>
        <end position="367"/>
    </location>
</feature>
<keyword evidence="3" id="KW-1185">Reference proteome</keyword>
<evidence type="ECO:0000313" key="2">
    <source>
        <dbReference type="EMBL" id="GGD21581.1"/>
    </source>
</evidence>
<organism evidence="2 3">
    <name type="scientific">Sinisalibacter lacisalsi</name>
    <dbReference type="NCBI Taxonomy" id="1526570"/>
    <lineage>
        <taxon>Bacteria</taxon>
        <taxon>Pseudomonadati</taxon>
        <taxon>Pseudomonadota</taxon>
        <taxon>Alphaproteobacteria</taxon>
        <taxon>Rhodobacterales</taxon>
        <taxon>Roseobacteraceae</taxon>
        <taxon>Sinisalibacter</taxon>
    </lineage>
</organism>
<name>A0ABQ1QC99_9RHOB</name>
<dbReference type="InterPro" id="IPR010297">
    <property type="entry name" value="DUF900_hydrolase"/>
</dbReference>
<gene>
    <name evidence="2" type="ORF">GCM10011358_02590</name>
</gene>
<dbReference type="Pfam" id="PF05990">
    <property type="entry name" value="DUF900"/>
    <property type="match status" value="1"/>
</dbReference>
<dbReference type="PIRSF" id="PIRSF033909">
    <property type="entry name" value="UCP033909"/>
    <property type="match status" value="1"/>
</dbReference>
<dbReference type="Gene3D" id="3.40.50.1820">
    <property type="entry name" value="alpha/beta hydrolase"/>
    <property type="match status" value="1"/>
</dbReference>
<accession>A0ABQ1QC99</accession>
<dbReference type="EMBL" id="BMGI01000001">
    <property type="protein sequence ID" value="GGD21581.1"/>
    <property type="molecule type" value="Genomic_DNA"/>
</dbReference>
<dbReference type="InterPro" id="IPR029058">
    <property type="entry name" value="AB_hydrolase_fold"/>
</dbReference>
<dbReference type="RefSeq" id="WP_188525800.1">
    <property type="nucleotide sequence ID" value="NZ_BMGI01000001.1"/>
</dbReference>
<comment type="caution">
    <text evidence="2">The sequence shown here is derived from an EMBL/GenBank/DDBJ whole genome shotgun (WGS) entry which is preliminary data.</text>
</comment>
<keyword evidence="1" id="KW-0732">Signal</keyword>
<evidence type="ECO:0000256" key="1">
    <source>
        <dbReference type="SAM" id="SignalP"/>
    </source>
</evidence>
<sequence>MNRRTFGLALTSTLALSACAGGARMVSLDDVNTAGGTIAPILVVSSRNLKSDGSLGSGRGDGLSFGRYDISVPPDRRAGTLNLPSFRANPRKHFATLNNEIFPSEALFRSQLRAQLMSRPAGRRRAVIFVHGYNTGYEDGLFRFSQFYTDVGLDDVPVHYSWPSAEKLLRYGYDRDSMLYARDGFKATIRSVIAAGAEGVLIIGHSMGSMLIMETLREIAIAGDASTRGRIDGVILVSPDIDIDVFRGQVRRIGDVPQPFVVFSSKRDRVLRFAASEIYGNTRVGALELDGELSDLDVNVVDVTDFSKGLLNHDTAITSPAFLKIMGNMRAFTGSFGQGITEAMSEQPDSVMAVRDADTIEVGAGPF</sequence>
<proteinExistence type="predicted"/>
<dbReference type="SUPFAM" id="SSF53474">
    <property type="entry name" value="alpha/beta-Hydrolases"/>
    <property type="match status" value="1"/>
</dbReference>
<evidence type="ECO:0008006" key="4">
    <source>
        <dbReference type="Google" id="ProtNLM"/>
    </source>
</evidence>
<dbReference type="PANTHER" id="PTHR36513:SF1">
    <property type="entry name" value="TRANSMEMBRANE PROTEIN"/>
    <property type="match status" value="1"/>
</dbReference>
<protein>
    <recommendedName>
        <fullName evidence="4">Esterase/lipase superfamily enzyme</fullName>
    </recommendedName>
</protein>
<reference evidence="3" key="1">
    <citation type="journal article" date="2019" name="Int. J. Syst. Evol. Microbiol.">
        <title>The Global Catalogue of Microorganisms (GCM) 10K type strain sequencing project: providing services to taxonomists for standard genome sequencing and annotation.</title>
        <authorList>
            <consortium name="The Broad Institute Genomics Platform"/>
            <consortium name="The Broad Institute Genome Sequencing Center for Infectious Disease"/>
            <person name="Wu L."/>
            <person name="Ma J."/>
        </authorList>
    </citation>
    <scope>NUCLEOTIDE SEQUENCE [LARGE SCALE GENOMIC DNA]</scope>
    <source>
        <strain evidence="3">CGMCC 1.12922</strain>
    </source>
</reference>
<feature type="signal peptide" evidence="1">
    <location>
        <begin position="1"/>
        <end position="20"/>
    </location>
</feature>